<dbReference type="SUPFAM" id="SSF49785">
    <property type="entry name" value="Galactose-binding domain-like"/>
    <property type="match status" value="1"/>
</dbReference>
<accession>A0A2A9E810</accession>
<gene>
    <name evidence="4" type="ORF">ATL42_2905</name>
</gene>
<dbReference type="CDD" id="cd04080">
    <property type="entry name" value="CBM6_cellulase-like"/>
    <property type="match status" value="1"/>
</dbReference>
<dbReference type="OrthoDB" id="264773at2"/>
<evidence type="ECO:0000313" key="5">
    <source>
        <dbReference type="Proteomes" id="UP000225548"/>
    </source>
</evidence>
<comment type="caution">
    <text evidence="4">The sequence shown here is derived from an EMBL/GenBank/DDBJ whole genome shotgun (WGS) entry which is preliminary data.</text>
</comment>
<dbReference type="Pfam" id="PF18099">
    <property type="entry name" value="CBM_35_2"/>
    <property type="match status" value="1"/>
</dbReference>
<dbReference type="Proteomes" id="UP000225548">
    <property type="component" value="Unassembled WGS sequence"/>
</dbReference>
<dbReference type="InterPro" id="IPR041342">
    <property type="entry name" value="CBM35"/>
</dbReference>
<keyword evidence="4" id="KW-0456">Lyase</keyword>
<dbReference type="Gene3D" id="2.60.120.260">
    <property type="entry name" value="Galactose-binding domain-like"/>
    <property type="match status" value="1"/>
</dbReference>
<name>A0A2A9E810_9MICO</name>
<dbReference type="InterPro" id="IPR006584">
    <property type="entry name" value="Cellulose-bd_IV"/>
</dbReference>
<evidence type="ECO:0000256" key="2">
    <source>
        <dbReference type="SAM" id="SignalP"/>
    </source>
</evidence>
<sequence>MVYRINRRTGAVLTAAAALGFVGPAPATAAVLPTADAVAVATQVEAEDFTDYEDSSSWHSGDCGSGPVDMQVTSDTGGGCNVGWTKAGEWLEYDITTANAGTVDLALRVAAKNDGKRAQVSIDGTVAGVVTASGEGWQSWTTETISGVETSSGSHVVRVTFLDGDMNLNWLSSAELETVDPAEQDFTDGFLLSHDFDDDDMGPFVSCTTKSPNYAKAVDGRLETHWYETSYDGSRMTKGAEACGDPEVVGNDVGYLTYKHAWMGFTLNLDEGFVAENPYTQAGLAQVFGFDDSLGMSSWTALLEYTDGDLTWVDRIDMGMNRQNAVIMEDVPRDQDLQIIIHVELSKADKGTVEVYVDGDLKYSRYDANVGMGTFTDDDEQADVSYTEFKIGQYDHTDSEYVSGEERIVYYDNVSWFNGEDGYDVVDPSKG</sequence>
<dbReference type="GO" id="GO:0030246">
    <property type="term" value="F:carbohydrate binding"/>
    <property type="evidence" value="ECO:0007669"/>
    <property type="project" value="InterPro"/>
</dbReference>
<dbReference type="SMART" id="SM00606">
    <property type="entry name" value="CBD_IV"/>
    <property type="match status" value="1"/>
</dbReference>
<dbReference type="InterPro" id="IPR025975">
    <property type="entry name" value="Polysacc_lyase"/>
</dbReference>
<reference evidence="4 5" key="1">
    <citation type="submission" date="2017-10" db="EMBL/GenBank/DDBJ databases">
        <title>Sequencing the genomes of 1000 actinobacteria strains.</title>
        <authorList>
            <person name="Klenk H.-P."/>
        </authorList>
    </citation>
    <scope>NUCLEOTIDE SEQUENCE [LARGE SCALE GENOMIC DNA]</scope>
    <source>
        <strain evidence="4 5">DSM 18966</strain>
    </source>
</reference>
<evidence type="ECO:0000313" key="4">
    <source>
        <dbReference type="EMBL" id="PFG34973.1"/>
    </source>
</evidence>
<dbReference type="RefSeq" id="WP_098455924.1">
    <property type="nucleotide sequence ID" value="NZ_PDJG01000001.1"/>
</dbReference>
<dbReference type="PROSITE" id="PS51175">
    <property type="entry name" value="CBM6"/>
    <property type="match status" value="1"/>
</dbReference>
<dbReference type="InterPro" id="IPR008979">
    <property type="entry name" value="Galactose-bd-like_sf"/>
</dbReference>
<feature type="chain" id="PRO_5013060906" evidence="2">
    <location>
        <begin position="30"/>
        <end position="431"/>
    </location>
</feature>
<feature type="signal peptide" evidence="2">
    <location>
        <begin position="1"/>
        <end position="29"/>
    </location>
</feature>
<protein>
    <submittedName>
        <fullName evidence="4">Polysaccharide lyase-like protein</fullName>
    </submittedName>
</protein>
<dbReference type="Pfam" id="PF14099">
    <property type="entry name" value="Polysacc_lyase"/>
    <property type="match status" value="1"/>
</dbReference>
<evidence type="ECO:0000256" key="1">
    <source>
        <dbReference type="ARBA" id="ARBA00022729"/>
    </source>
</evidence>
<dbReference type="InterPro" id="IPR005084">
    <property type="entry name" value="CBM6"/>
</dbReference>
<proteinExistence type="predicted"/>
<keyword evidence="5" id="KW-1185">Reference proteome</keyword>
<dbReference type="EMBL" id="PDJG01000001">
    <property type="protein sequence ID" value="PFG34973.1"/>
    <property type="molecule type" value="Genomic_DNA"/>
</dbReference>
<keyword evidence="1 2" id="KW-0732">Signal</keyword>
<feature type="domain" description="CBM6" evidence="3">
    <location>
        <begin position="42"/>
        <end position="174"/>
    </location>
</feature>
<dbReference type="Gene3D" id="2.60.120.200">
    <property type="match status" value="1"/>
</dbReference>
<organism evidence="4 5">
    <name type="scientific">Sanguibacter antarcticus</name>
    <dbReference type="NCBI Taxonomy" id="372484"/>
    <lineage>
        <taxon>Bacteria</taxon>
        <taxon>Bacillati</taxon>
        <taxon>Actinomycetota</taxon>
        <taxon>Actinomycetes</taxon>
        <taxon>Micrococcales</taxon>
        <taxon>Sanguibacteraceae</taxon>
        <taxon>Sanguibacter</taxon>
    </lineage>
</organism>
<dbReference type="AlphaFoldDB" id="A0A2A9E810"/>
<dbReference type="GO" id="GO:0016829">
    <property type="term" value="F:lyase activity"/>
    <property type="evidence" value="ECO:0007669"/>
    <property type="project" value="UniProtKB-KW"/>
</dbReference>
<evidence type="ECO:0000259" key="3">
    <source>
        <dbReference type="PROSITE" id="PS51175"/>
    </source>
</evidence>